<dbReference type="Gene3D" id="3.30.950.30">
    <property type="entry name" value="Schlafen, AAA domain"/>
    <property type="match status" value="1"/>
</dbReference>
<organism evidence="2 3">
    <name type="scientific">Littorina saxatilis</name>
    <dbReference type="NCBI Taxonomy" id="31220"/>
    <lineage>
        <taxon>Eukaryota</taxon>
        <taxon>Metazoa</taxon>
        <taxon>Spiralia</taxon>
        <taxon>Lophotrochozoa</taxon>
        <taxon>Mollusca</taxon>
        <taxon>Gastropoda</taxon>
        <taxon>Caenogastropoda</taxon>
        <taxon>Littorinimorpha</taxon>
        <taxon>Littorinoidea</taxon>
        <taxon>Littorinidae</taxon>
        <taxon>Littorina</taxon>
    </lineage>
</organism>
<dbReference type="AlphaFoldDB" id="A0AAN9BU13"/>
<keyword evidence="3" id="KW-1185">Reference proteome</keyword>
<name>A0AAN9BU13_9CAEN</name>
<dbReference type="EMBL" id="JBAMIC010000002">
    <property type="protein sequence ID" value="KAK7111522.1"/>
    <property type="molecule type" value="Genomic_DNA"/>
</dbReference>
<dbReference type="InterPro" id="IPR007421">
    <property type="entry name" value="Schlafen_AlbA_2_dom"/>
</dbReference>
<comment type="caution">
    <text evidence="2">The sequence shown here is derived from an EMBL/GenBank/DDBJ whole genome shotgun (WGS) entry which is preliminary data.</text>
</comment>
<dbReference type="PANTHER" id="PTHR12155">
    <property type="entry name" value="SCHLAFEN"/>
    <property type="match status" value="1"/>
</dbReference>
<accession>A0AAN9BU13</accession>
<proteinExistence type="predicted"/>
<protein>
    <recommendedName>
        <fullName evidence="1">Schlafen AlbA-2 domain-containing protein</fullName>
    </recommendedName>
</protein>
<evidence type="ECO:0000259" key="1">
    <source>
        <dbReference type="Pfam" id="PF04326"/>
    </source>
</evidence>
<dbReference type="InterPro" id="IPR029684">
    <property type="entry name" value="Schlafen"/>
</dbReference>
<gene>
    <name evidence="2" type="ORF">V1264_011136</name>
</gene>
<evidence type="ECO:0000313" key="3">
    <source>
        <dbReference type="Proteomes" id="UP001374579"/>
    </source>
</evidence>
<sequence>MASQKFRKYYVRGSTLPFEEDKTHEFKGHLNLCQEEIPPWAQETKRERGSRKPISRNLNAFLNSGLGGTVFLGVIDSGKIFGINMTKLTRDHFLKSVDNLMRRYDPQVLPHQYSVRFTPVVDAKSTQEAIVQLLEHISSEELTDADKERKHIFRTSNYCWCHKDATARYNSGVTSTDFVLEVIIKPWDDHDPRNPSLGEDERVRIQPYYNNEEGKVFFRKQASVVQYTICDLVRMTRDEVQKKYDEEMDRLKQRYEELLRKKALVDGS</sequence>
<dbReference type="Proteomes" id="UP001374579">
    <property type="component" value="Unassembled WGS sequence"/>
</dbReference>
<dbReference type="InterPro" id="IPR038461">
    <property type="entry name" value="Schlafen_AlbA_2_dom_sf"/>
</dbReference>
<reference evidence="2 3" key="1">
    <citation type="submission" date="2024-02" db="EMBL/GenBank/DDBJ databases">
        <title>Chromosome-scale genome assembly of the rough periwinkle Littorina saxatilis.</title>
        <authorList>
            <person name="De Jode A."/>
            <person name="Faria R."/>
            <person name="Formenti G."/>
            <person name="Sims Y."/>
            <person name="Smith T.P."/>
            <person name="Tracey A."/>
            <person name="Wood J.M.D."/>
            <person name="Zagrodzka Z.B."/>
            <person name="Johannesson K."/>
            <person name="Butlin R.K."/>
            <person name="Leder E.H."/>
        </authorList>
    </citation>
    <scope>NUCLEOTIDE SEQUENCE [LARGE SCALE GENOMIC DNA]</scope>
    <source>
        <strain evidence="2">Snail1</strain>
        <tissue evidence="2">Muscle</tissue>
    </source>
</reference>
<feature type="domain" description="Schlafen AlbA-2" evidence="1">
    <location>
        <begin position="20"/>
        <end position="130"/>
    </location>
</feature>
<dbReference type="Pfam" id="PF04326">
    <property type="entry name" value="SLFN_AlbA_2"/>
    <property type="match status" value="1"/>
</dbReference>
<dbReference type="PANTHER" id="PTHR12155:SF41">
    <property type="entry name" value="SCHLAFEN ALBA-2 DOMAIN-CONTAINING PROTEIN"/>
    <property type="match status" value="1"/>
</dbReference>
<evidence type="ECO:0000313" key="2">
    <source>
        <dbReference type="EMBL" id="KAK7111522.1"/>
    </source>
</evidence>